<accession>A0A9P5MSH5</accession>
<evidence type="ECO:0000256" key="1">
    <source>
        <dbReference type="SAM" id="MobiDB-lite"/>
    </source>
</evidence>
<gene>
    <name evidence="3" type="ORF">DFH94DRAFT_755432</name>
</gene>
<feature type="region of interest" description="Disordered" evidence="1">
    <location>
        <begin position="123"/>
        <end position="145"/>
    </location>
</feature>
<feature type="signal peptide" evidence="2">
    <location>
        <begin position="1"/>
        <end position="19"/>
    </location>
</feature>
<evidence type="ECO:0000256" key="2">
    <source>
        <dbReference type="SAM" id="SignalP"/>
    </source>
</evidence>
<sequence length="337" mass="37067">MGATAPSLCHCSLSSLTTAAGVVLLSSTTQSIDLSPTWCRTVLVLPVRRLLVPRCRANAPEYRSGTRALRRLRLRPHRGPYEGFSRRGLGVGIRETSRGRWGTAGGWDVCHYGLVRDSRVGLEPSLTGEPEGGTNDSPVNRGRGALCSSDAEKSIGSAPTSIVAVSVQFALIATSISPLDKFVGEKRRVERGSMYDRDMAPGRHTFECEWSRMRFCCGGYASWPVKHDNARSQGGNGCPVALDELRQGTISERRLVVLCESCGLEISAHTLESLSFACTVKNEEFPFAVRPEKHIIVQERQRGGDANPFMTPMLIQAHPTIRNTRHVNITPLRRKLW</sequence>
<comment type="caution">
    <text evidence="3">The sequence shown here is derived from an EMBL/GenBank/DDBJ whole genome shotgun (WGS) entry which is preliminary data.</text>
</comment>
<name>A0A9P5MSH5_9AGAM</name>
<evidence type="ECO:0000313" key="3">
    <source>
        <dbReference type="EMBL" id="KAF8477730.1"/>
    </source>
</evidence>
<feature type="chain" id="PRO_5040430610" evidence="2">
    <location>
        <begin position="20"/>
        <end position="337"/>
    </location>
</feature>
<dbReference type="Proteomes" id="UP000759537">
    <property type="component" value="Unassembled WGS sequence"/>
</dbReference>
<reference evidence="3" key="2">
    <citation type="journal article" date="2020" name="Nat. Commun.">
        <title>Large-scale genome sequencing of mycorrhizal fungi provides insights into the early evolution of symbiotic traits.</title>
        <authorList>
            <person name="Miyauchi S."/>
            <person name="Kiss E."/>
            <person name="Kuo A."/>
            <person name="Drula E."/>
            <person name="Kohler A."/>
            <person name="Sanchez-Garcia M."/>
            <person name="Morin E."/>
            <person name="Andreopoulos B."/>
            <person name="Barry K.W."/>
            <person name="Bonito G."/>
            <person name="Buee M."/>
            <person name="Carver A."/>
            <person name="Chen C."/>
            <person name="Cichocki N."/>
            <person name="Clum A."/>
            <person name="Culley D."/>
            <person name="Crous P.W."/>
            <person name="Fauchery L."/>
            <person name="Girlanda M."/>
            <person name="Hayes R.D."/>
            <person name="Keri Z."/>
            <person name="LaButti K."/>
            <person name="Lipzen A."/>
            <person name="Lombard V."/>
            <person name="Magnuson J."/>
            <person name="Maillard F."/>
            <person name="Murat C."/>
            <person name="Nolan M."/>
            <person name="Ohm R.A."/>
            <person name="Pangilinan J."/>
            <person name="Pereira M.F."/>
            <person name="Perotto S."/>
            <person name="Peter M."/>
            <person name="Pfister S."/>
            <person name="Riley R."/>
            <person name="Sitrit Y."/>
            <person name="Stielow J.B."/>
            <person name="Szollosi G."/>
            <person name="Zifcakova L."/>
            <person name="Stursova M."/>
            <person name="Spatafora J.W."/>
            <person name="Tedersoo L."/>
            <person name="Vaario L.M."/>
            <person name="Yamada A."/>
            <person name="Yan M."/>
            <person name="Wang P."/>
            <person name="Xu J."/>
            <person name="Bruns T."/>
            <person name="Baldrian P."/>
            <person name="Vilgalys R."/>
            <person name="Dunand C."/>
            <person name="Henrissat B."/>
            <person name="Grigoriev I.V."/>
            <person name="Hibbett D."/>
            <person name="Nagy L.G."/>
            <person name="Martin F.M."/>
        </authorList>
    </citation>
    <scope>NUCLEOTIDE SEQUENCE</scope>
    <source>
        <strain evidence="3">Prilba</strain>
    </source>
</reference>
<evidence type="ECO:0000313" key="4">
    <source>
        <dbReference type="Proteomes" id="UP000759537"/>
    </source>
</evidence>
<protein>
    <submittedName>
        <fullName evidence="3">Uncharacterized protein</fullName>
    </submittedName>
</protein>
<keyword evidence="2" id="KW-0732">Signal</keyword>
<dbReference type="EMBL" id="WHVB01000013">
    <property type="protein sequence ID" value="KAF8477730.1"/>
    <property type="molecule type" value="Genomic_DNA"/>
</dbReference>
<organism evidence="3 4">
    <name type="scientific">Russula ochroleuca</name>
    <dbReference type="NCBI Taxonomy" id="152965"/>
    <lineage>
        <taxon>Eukaryota</taxon>
        <taxon>Fungi</taxon>
        <taxon>Dikarya</taxon>
        <taxon>Basidiomycota</taxon>
        <taxon>Agaricomycotina</taxon>
        <taxon>Agaricomycetes</taxon>
        <taxon>Russulales</taxon>
        <taxon>Russulaceae</taxon>
        <taxon>Russula</taxon>
    </lineage>
</organism>
<dbReference type="AlphaFoldDB" id="A0A9P5MSH5"/>
<proteinExistence type="predicted"/>
<reference evidence="3" key="1">
    <citation type="submission" date="2019-10" db="EMBL/GenBank/DDBJ databases">
        <authorList>
            <consortium name="DOE Joint Genome Institute"/>
            <person name="Kuo A."/>
            <person name="Miyauchi S."/>
            <person name="Kiss E."/>
            <person name="Drula E."/>
            <person name="Kohler A."/>
            <person name="Sanchez-Garcia M."/>
            <person name="Andreopoulos B."/>
            <person name="Barry K.W."/>
            <person name="Bonito G."/>
            <person name="Buee M."/>
            <person name="Carver A."/>
            <person name="Chen C."/>
            <person name="Cichocki N."/>
            <person name="Clum A."/>
            <person name="Culley D."/>
            <person name="Crous P.W."/>
            <person name="Fauchery L."/>
            <person name="Girlanda M."/>
            <person name="Hayes R."/>
            <person name="Keri Z."/>
            <person name="LaButti K."/>
            <person name="Lipzen A."/>
            <person name="Lombard V."/>
            <person name="Magnuson J."/>
            <person name="Maillard F."/>
            <person name="Morin E."/>
            <person name="Murat C."/>
            <person name="Nolan M."/>
            <person name="Ohm R."/>
            <person name="Pangilinan J."/>
            <person name="Pereira M."/>
            <person name="Perotto S."/>
            <person name="Peter M."/>
            <person name="Riley R."/>
            <person name="Sitrit Y."/>
            <person name="Stielow B."/>
            <person name="Szollosi G."/>
            <person name="Zifcakova L."/>
            <person name="Stursova M."/>
            <person name="Spatafora J.W."/>
            <person name="Tedersoo L."/>
            <person name="Vaario L.-M."/>
            <person name="Yamada A."/>
            <person name="Yan M."/>
            <person name="Wang P."/>
            <person name="Xu J."/>
            <person name="Bruns T."/>
            <person name="Baldrian P."/>
            <person name="Vilgalys R."/>
            <person name="Henrissat B."/>
            <person name="Grigoriev I.V."/>
            <person name="Hibbett D."/>
            <person name="Nagy L.G."/>
            <person name="Martin F.M."/>
        </authorList>
    </citation>
    <scope>NUCLEOTIDE SEQUENCE</scope>
    <source>
        <strain evidence="3">Prilba</strain>
    </source>
</reference>
<keyword evidence="4" id="KW-1185">Reference proteome</keyword>